<keyword evidence="3" id="KW-0378">Hydrolase</keyword>
<organism evidence="6 7">
    <name type="scientific">Jeotgalicoccus aerolatus</name>
    <dbReference type="NCBI Taxonomy" id="709510"/>
    <lineage>
        <taxon>Bacteria</taxon>
        <taxon>Bacillati</taxon>
        <taxon>Bacillota</taxon>
        <taxon>Bacilli</taxon>
        <taxon>Bacillales</taxon>
        <taxon>Staphylococcaceae</taxon>
        <taxon>Jeotgalicoccus</taxon>
    </lineage>
</organism>
<evidence type="ECO:0000256" key="2">
    <source>
        <dbReference type="ARBA" id="ARBA00022723"/>
    </source>
</evidence>
<evidence type="ECO:0000313" key="7">
    <source>
        <dbReference type="Proteomes" id="UP000242700"/>
    </source>
</evidence>
<keyword evidence="2 5" id="KW-0479">Metal-binding</keyword>
<feature type="binding site" evidence="5">
    <location>
        <position position="86"/>
    </location>
    <ligand>
        <name>Mg(2+)</name>
        <dbReference type="ChEBI" id="CHEBI:18420"/>
        <label>1</label>
        <note>catalytic</note>
    </ligand>
</feature>
<dbReference type="Proteomes" id="UP000242700">
    <property type="component" value="Unassembled WGS sequence"/>
</dbReference>
<evidence type="ECO:0000256" key="1">
    <source>
        <dbReference type="ARBA" id="ARBA00001946"/>
    </source>
</evidence>
<dbReference type="STRING" id="586411.SAMN05216187_10282"/>
<dbReference type="GO" id="GO:0008934">
    <property type="term" value="F:inositol monophosphate 1-phosphatase activity"/>
    <property type="evidence" value="ECO:0007669"/>
    <property type="project" value="TreeGrafter"/>
</dbReference>
<protein>
    <submittedName>
        <fullName evidence="6">Myo-inositol-1(Or 4)-monophosphatase</fullName>
    </submittedName>
</protein>
<dbReference type="FunFam" id="3.30.540.10:FF:000003">
    <property type="entry name" value="Inositol-1-monophosphatase"/>
    <property type="match status" value="1"/>
</dbReference>
<proteinExistence type="predicted"/>
<dbReference type="InterPro" id="IPR020583">
    <property type="entry name" value="Inositol_monoP_metal-BS"/>
</dbReference>
<dbReference type="GO" id="GO:0006020">
    <property type="term" value="P:inositol metabolic process"/>
    <property type="evidence" value="ECO:0007669"/>
    <property type="project" value="TreeGrafter"/>
</dbReference>
<keyword evidence="4 5" id="KW-0460">Magnesium</keyword>
<dbReference type="SUPFAM" id="SSF56655">
    <property type="entry name" value="Carbohydrate phosphatase"/>
    <property type="match status" value="1"/>
</dbReference>
<dbReference type="Gene3D" id="3.30.540.10">
    <property type="entry name" value="Fructose-1,6-Bisphosphatase, subunit A, domain 1"/>
    <property type="match status" value="1"/>
</dbReference>
<dbReference type="PANTHER" id="PTHR20854">
    <property type="entry name" value="INOSITOL MONOPHOSPHATASE"/>
    <property type="match status" value="1"/>
</dbReference>
<dbReference type="PANTHER" id="PTHR20854:SF4">
    <property type="entry name" value="INOSITOL-1-MONOPHOSPHATASE-RELATED"/>
    <property type="match status" value="1"/>
</dbReference>
<feature type="binding site" evidence="5">
    <location>
        <position position="208"/>
    </location>
    <ligand>
        <name>Mg(2+)</name>
        <dbReference type="ChEBI" id="CHEBI:18420"/>
        <label>1</label>
        <note>catalytic</note>
    </ligand>
</feature>
<dbReference type="Pfam" id="PF00459">
    <property type="entry name" value="Inositol_P"/>
    <property type="match status" value="1"/>
</dbReference>
<dbReference type="CDD" id="cd01637">
    <property type="entry name" value="IMPase_like"/>
    <property type="match status" value="1"/>
</dbReference>
<comment type="cofactor">
    <cofactor evidence="1 5">
        <name>Mg(2+)</name>
        <dbReference type="ChEBI" id="CHEBI:18420"/>
    </cofactor>
</comment>
<dbReference type="AlphaFoldDB" id="A0A1G8W0E1"/>
<dbReference type="EMBL" id="FNFI01000002">
    <property type="protein sequence ID" value="SDJ71523.1"/>
    <property type="molecule type" value="Genomic_DNA"/>
</dbReference>
<name>A0A1G8W0E1_9STAP</name>
<dbReference type="OrthoDB" id="9772456at2"/>
<feature type="binding site" evidence="5">
    <location>
        <position position="85"/>
    </location>
    <ligand>
        <name>Mg(2+)</name>
        <dbReference type="ChEBI" id="CHEBI:18420"/>
        <label>1</label>
        <note>catalytic</note>
    </ligand>
</feature>
<evidence type="ECO:0000256" key="3">
    <source>
        <dbReference type="ARBA" id="ARBA00022801"/>
    </source>
</evidence>
<evidence type="ECO:0000256" key="5">
    <source>
        <dbReference type="PIRSR" id="PIRSR600760-2"/>
    </source>
</evidence>
<dbReference type="RefSeq" id="WP_092595186.1">
    <property type="nucleotide sequence ID" value="NZ_FNFI01000002.1"/>
</dbReference>
<reference evidence="7" key="1">
    <citation type="submission" date="2016-10" db="EMBL/GenBank/DDBJ databases">
        <authorList>
            <person name="Varghese N."/>
            <person name="Submissions S."/>
        </authorList>
    </citation>
    <scope>NUCLEOTIDE SEQUENCE [LARGE SCALE GENOMIC DNA]</scope>
    <source>
        <strain evidence="7">CGMCC 1.8911</strain>
    </source>
</reference>
<accession>A0A1G8W0E1</accession>
<dbReference type="InterPro" id="IPR000760">
    <property type="entry name" value="Inositol_monophosphatase-like"/>
</dbReference>
<sequence length="270" mass="30458">MDIYNFGKELIVKAGQFVETRMTNEFKVDSKSNPNDLVTDVDKETEQFLYTEIQEKFPDHRIIGEEGHGENITDTKGVIWIVDPIDGTLNFVHQGENFAISIGVFIDGEPYCGLIYDCMKRDLYHAKYKQGAFLNDQPLAHAKNEPLSKSLIATNPKRILREATKNSFFNIMAASRSVRSYGSAALEFAMLAKGQIAALLFIKLHPWDYTGGQIITGELGYKTTDIHGNELPLLGTTSVISGNPEIHLDILEFFKNDKTLHDFHDDFHNL</sequence>
<feature type="binding site" evidence="5">
    <location>
        <position position="83"/>
    </location>
    <ligand>
        <name>Mg(2+)</name>
        <dbReference type="ChEBI" id="CHEBI:18420"/>
        <label>1</label>
        <note>catalytic</note>
    </ligand>
</feature>
<dbReference type="Gene3D" id="3.40.190.80">
    <property type="match status" value="1"/>
</dbReference>
<dbReference type="PROSITE" id="PS00629">
    <property type="entry name" value="IMP_1"/>
    <property type="match status" value="1"/>
</dbReference>
<dbReference type="GO" id="GO:0007165">
    <property type="term" value="P:signal transduction"/>
    <property type="evidence" value="ECO:0007669"/>
    <property type="project" value="TreeGrafter"/>
</dbReference>
<feature type="binding site" evidence="5">
    <location>
        <position position="65"/>
    </location>
    <ligand>
        <name>Mg(2+)</name>
        <dbReference type="ChEBI" id="CHEBI:18420"/>
        <label>1</label>
        <note>catalytic</note>
    </ligand>
</feature>
<evidence type="ECO:0000313" key="6">
    <source>
        <dbReference type="EMBL" id="SDJ71523.1"/>
    </source>
</evidence>
<dbReference type="GO" id="GO:0046872">
    <property type="term" value="F:metal ion binding"/>
    <property type="evidence" value="ECO:0007669"/>
    <property type="project" value="UniProtKB-KW"/>
</dbReference>
<gene>
    <name evidence="6" type="ORF">SAMN05216187_10282</name>
</gene>
<dbReference type="PRINTS" id="PR00377">
    <property type="entry name" value="IMPHPHTASES"/>
</dbReference>
<evidence type="ECO:0000256" key="4">
    <source>
        <dbReference type="ARBA" id="ARBA00022842"/>
    </source>
</evidence>